<dbReference type="PANTHER" id="PTHR15549:SF26">
    <property type="entry name" value="AXIAL BUDDING PATTERN PROTEIN 2-RELATED"/>
    <property type="match status" value="1"/>
</dbReference>
<name>A0ABZ2WXE5_9HYPO</name>
<evidence type="ECO:0000256" key="2">
    <source>
        <dbReference type="ARBA" id="ARBA00022692"/>
    </source>
</evidence>
<feature type="transmembrane region" description="Helical" evidence="6">
    <location>
        <begin position="243"/>
        <end position="267"/>
    </location>
</feature>
<accession>A0ABZ2WXE5</accession>
<evidence type="ECO:0000256" key="6">
    <source>
        <dbReference type="SAM" id="Phobius"/>
    </source>
</evidence>
<keyword evidence="3 6" id="KW-1133">Transmembrane helix</keyword>
<evidence type="ECO:0000256" key="4">
    <source>
        <dbReference type="ARBA" id="ARBA00023136"/>
    </source>
</evidence>
<dbReference type="Proteomes" id="UP001489902">
    <property type="component" value="Chromosome 3"/>
</dbReference>
<sequence>MKISSYLALSPLAGVVNGLAISEATKRPNAGYVHQPEPTPMIEFLDDLRHLALGKRQATSTEDITYTLVNSPDSTCGFLSGSPGNAITCSNGEKCSWELAHVTGIFCGTSAYNRCLDRSEALDTKLCNDVCQSNSYNLLCTDTSAPFCGTYAYESGVRGFRCASSTLTGEQSVSFLYNGQKDRELSTVYVSDEVTTTTASETTESSSEEKSSTTSTTTSATTTTSEAPLPQNTGGGGGSKTNVGAIVGGAIGGFVVLSLIVLGIIWFMRRNKKNGGSPPHQPTPVVVPQPHVPQTPADTVPPMSQHYSKSGVTSPTQSEWRDSMVTTQGPGSPVSNMTWTGQYPAEGQGVYHEMPQGGSYGR</sequence>
<reference evidence="7 8" key="1">
    <citation type="submission" date="2024-04" db="EMBL/GenBank/DDBJ databases">
        <title>Complete genome sequence of Fusarium acuminatum.</title>
        <authorList>
            <person name="Lan B."/>
        </authorList>
    </citation>
    <scope>NUCLEOTIDE SEQUENCE [LARGE SCALE GENOMIC DNA]</scope>
    <source>
        <strain evidence="7">1A</strain>
    </source>
</reference>
<gene>
    <name evidence="7" type="ORF">QYS62_006263</name>
</gene>
<feature type="compositionally biased region" description="Low complexity" evidence="5">
    <location>
        <begin position="212"/>
        <end position="227"/>
    </location>
</feature>
<evidence type="ECO:0008006" key="9">
    <source>
        <dbReference type="Google" id="ProtNLM"/>
    </source>
</evidence>
<evidence type="ECO:0000256" key="3">
    <source>
        <dbReference type="ARBA" id="ARBA00022989"/>
    </source>
</evidence>
<feature type="compositionally biased region" description="Polar residues" evidence="5">
    <location>
        <begin position="305"/>
        <end position="319"/>
    </location>
</feature>
<evidence type="ECO:0000313" key="7">
    <source>
        <dbReference type="EMBL" id="WZH45221.1"/>
    </source>
</evidence>
<feature type="region of interest" description="Disordered" evidence="5">
    <location>
        <begin position="300"/>
        <end position="319"/>
    </location>
</feature>
<feature type="region of interest" description="Disordered" evidence="5">
    <location>
        <begin position="195"/>
        <end position="236"/>
    </location>
</feature>
<evidence type="ECO:0000256" key="5">
    <source>
        <dbReference type="SAM" id="MobiDB-lite"/>
    </source>
</evidence>
<dbReference type="PANTHER" id="PTHR15549">
    <property type="entry name" value="PAIRED IMMUNOGLOBULIN-LIKE TYPE 2 RECEPTOR"/>
    <property type="match status" value="1"/>
</dbReference>
<proteinExistence type="predicted"/>
<keyword evidence="2 6" id="KW-0812">Transmembrane</keyword>
<keyword evidence="4 6" id="KW-0472">Membrane</keyword>
<keyword evidence="8" id="KW-1185">Reference proteome</keyword>
<comment type="subcellular location">
    <subcellularLocation>
        <location evidence="1">Membrane</location>
        <topology evidence="1">Single-pass membrane protein</topology>
    </subcellularLocation>
</comment>
<dbReference type="InterPro" id="IPR051694">
    <property type="entry name" value="Immunoregulatory_rcpt-like"/>
</dbReference>
<feature type="compositionally biased region" description="Low complexity" evidence="5">
    <location>
        <begin position="195"/>
        <end position="205"/>
    </location>
</feature>
<evidence type="ECO:0000256" key="1">
    <source>
        <dbReference type="ARBA" id="ARBA00004167"/>
    </source>
</evidence>
<dbReference type="EMBL" id="CP151262">
    <property type="protein sequence ID" value="WZH45221.1"/>
    <property type="molecule type" value="Genomic_DNA"/>
</dbReference>
<protein>
    <recommendedName>
        <fullName evidence="9">Mid2 domain-containing protein</fullName>
    </recommendedName>
</protein>
<organism evidence="7 8">
    <name type="scientific">Fusarium acuminatum</name>
    <dbReference type="NCBI Taxonomy" id="5515"/>
    <lineage>
        <taxon>Eukaryota</taxon>
        <taxon>Fungi</taxon>
        <taxon>Dikarya</taxon>
        <taxon>Ascomycota</taxon>
        <taxon>Pezizomycotina</taxon>
        <taxon>Sordariomycetes</taxon>
        <taxon>Hypocreomycetidae</taxon>
        <taxon>Hypocreales</taxon>
        <taxon>Nectriaceae</taxon>
        <taxon>Fusarium</taxon>
        <taxon>Fusarium tricinctum species complex</taxon>
    </lineage>
</organism>
<evidence type="ECO:0000313" key="8">
    <source>
        <dbReference type="Proteomes" id="UP001489902"/>
    </source>
</evidence>